<comment type="catalytic activity">
    <reaction evidence="5">
        <text>N,N-dimethyl-1,4-phenylenediamine + anthranilate + 2 NAD(+) = 2-(4-dimethylaminophenyl)diazenylbenzoate + 2 NADH + 2 H(+)</text>
        <dbReference type="Rhea" id="RHEA:55872"/>
        <dbReference type="ChEBI" id="CHEBI:15378"/>
        <dbReference type="ChEBI" id="CHEBI:15783"/>
        <dbReference type="ChEBI" id="CHEBI:16567"/>
        <dbReference type="ChEBI" id="CHEBI:57540"/>
        <dbReference type="ChEBI" id="CHEBI:57945"/>
        <dbReference type="ChEBI" id="CHEBI:71579"/>
        <dbReference type="EC" id="1.7.1.17"/>
    </reaction>
    <physiologicalReaction direction="right-to-left" evidence="5">
        <dbReference type="Rhea" id="RHEA:55874"/>
    </physiologicalReaction>
</comment>
<evidence type="ECO:0000313" key="9">
    <source>
        <dbReference type="Proteomes" id="UP001256711"/>
    </source>
</evidence>
<keyword evidence="1 6" id="KW-0285">Flavoprotein</keyword>
<comment type="function">
    <text evidence="6">Quinone reductase that provides resistance to thiol-specific stress caused by electrophilic quinones.</text>
</comment>
<dbReference type="HAMAP" id="MF_01216">
    <property type="entry name" value="Azoreductase_type1"/>
    <property type="match status" value="1"/>
</dbReference>
<comment type="function">
    <text evidence="6">Also exhibits azoreductase activity. Catalyzes the reductive cleavage of the azo bond in aromatic azo compounds to the corresponding amines.</text>
</comment>
<dbReference type="GeneID" id="78364436"/>
<dbReference type="RefSeq" id="WP_010755000.1">
    <property type="nucleotide sequence ID" value="NZ_CAJJLU010000005.1"/>
</dbReference>
<comment type="subunit">
    <text evidence="6">Homodimer.</text>
</comment>
<evidence type="ECO:0000256" key="5">
    <source>
        <dbReference type="ARBA" id="ARBA00048542"/>
    </source>
</evidence>
<dbReference type="GO" id="GO:0016652">
    <property type="term" value="F:oxidoreductase activity, acting on NAD(P)H as acceptor"/>
    <property type="evidence" value="ECO:0007669"/>
    <property type="project" value="UniProtKB-UniRule"/>
</dbReference>
<dbReference type="Gene3D" id="3.40.50.360">
    <property type="match status" value="1"/>
</dbReference>
<name>A0AAW8U5R6_9ENTE</name>
<dbReference type="NCBIfam" id="NF010075">
    <property type="entry name" value="PRK13556.1"/>
    <property type="match status" value="1"/>
</dbReference>
<comment type="catalytic activity">
    <reaction evidence="6">
        <text>2 a quinone + NADH + H(+) = 2 a 1,4-benzosemiquinone + NAD(+)</text>
        <dbReference type="Rhea" id="RHEA:65952"/>
        <dbReference type="ChEBI" id="CHEBI:15378"/>
        <dbReference type="ChEBI" id="CHEBI:57540"/>
        <dbReference type="ChEBI" id="CHEBI:57945"/>
        <dbReference type="ChEBI" id="CHEBI:132124"/>
        <dbReference type="ChEBI" id="CHEBI:134225"/>
    </reaction>
</comment>
<dbReference type="Proteomes" id="UP001256711">
    <property type="component" value="Unassembled WGS sequence"/>
</dbReference>
<comment type="cofactor">
    <cofactor evidence="6">
        <name>FMN</name>
        <dbReference type="ChEBI" id="CHEBI:58210"/>
    </cofactor>
    <text evidence="6">Binds 1 FMN per subunit.</text>
</comment>
<keyword evidence="2 6" id="KW-0288">FMN</keyword>
<evidence type="ECO:0000256" key="2">
    <source>
        <dbReference type="ARBA" id="ARBA00022643"/>
    </source>
</evidence>
<dbReference type="GO" id="GO:0010181">
    <property type="term" value="F:FMN binding"/>
    <property type="evidence" value="ECO:0007669"/>
    <property type="project" value="UniProtKB-UniRule"/>
</dbReference>
<dbReference type="PANTHER" id="PTHR43741:SF4">
    <property type="entry name" value="FMN-DEPENDENT NADH:QUINONE OXIDOREDUCTASE"/>
    <property type="match status" value="1"/>
</dbReference>
<feature type="domain" description="Flavodoxin-like fold" evidence="7">
    <location>
        <begin position="3"/>
        <end position="199"/>
    </location>
</feature>
<evidence type="ECO:0000256" key="6">
    <source>
        <dbReference type="HAMAP-Rule" id="MF_01216"/>
    </source>
</evidence>
<dbReference type="GO" id="GO:0009055">
    <property type="term" value="F:electron transfer activity"/>
    <property type="evidence" value="ECO:0007669"/>
    <property type="project" value="UniProtKB-UniRule"/>
</dbReference>
<dbReference type="EC" id="1.6.5.-" evidence="6"/>
<dbReference type="EC" id="1.7.1.17" evidence="6"/>
<dbReference type="AlphaFoldDB" id="A0AAW8U5R6"/>
<dbReference type="InterPro" id="IPR029039">
    <property type="entry name" value="Flavoprotein-like_sf"/>
</dbReference>
<dbReference type="PANTHER" id="PTHR43741">
    <property type="entry name" value="FMN-DEPENDENT NADH-AZOREDUCTASE 1"/>
    <property type="match status" value="1"/>
</dbReference>
<proteinExistence type="inferred from homology"/>
<evidence type="ECO:0000256" key="3">
    <source>
        <dbReference type="ARBA" id="ARBA00023002"/>
    </source>
</evidence>
<evidence type="ECO:0000256" key="1">
    <source>
        <dbReference type="ARBA" id="ARBA00022630"/>
    </source>
</evidence>
<comment type="caution">
    <text evidence="6">Lacks conserved residue(s) required for the propagation of feature annotation.</text>
</comment>
<sequence length="206" mass="22506">MSNILVVKANNRPDGVSTAMYNTFMENIDQTTNNVTTFDVFAQEMPYIGQDLFNAFAKGAEGEALTTKEATLMAVRQEAMDKFAAADVIVFAFPMWNLSIPAALHTYIDYIFQAGFTFSYNADGSMNQLLKDKKIILLNARGGIYSGDASVMENSVTYMEKVFGGMFGMEITDEIIIEGHNADPAQTEAIVTAGMEKVAALAKSIN</sequence>
<protein>
    <recommendedName>
        <fullName evidence="6">FMN dependent NADH:quinone oxidoreductase</fullName>
        <ecNumber evidence="6">1.6.5.-</ecNumber>
    </recommendedName>
    <alternativeName>
        <fullName evidence="6">Azo-dye reductase</fullName>
    </alternativeName>
    <alternativeName>
        <fullName evidence="6">FMN-dependent NADH-azo compound oxidoreductase</fullName>
    </alternativeName>
    <alternativeName>
        <fullName evidence="6">FMN-dependent NADH-azoreductase</fullName>
        <ecNumber evidence="6">1.7.1.17</ecNumber>
    </alternativeName>
</protein>
<evidence type="ECO:0000313" key="8">
    <source>
        <dbReference type="EMBL" id="MDT2811283.1"/>
    </source>
</evidence>
<dbReference type="EMBL" id="JARQBJ010000006">
    <property type="protein sequence ID" value="MDT2811283.1"/>
    <property type="molecule type" value="Genomic_DNA"/>
</dbReference>
<keyword evidence="3 6" id="KW-0560">Oxidoreductase</keyword>
<dbReference type="SUPFAM" id="SSF52218">
    <property type="entry name" value="Flavoproteins"/>
    <property type="match status" value="1"/>
</dbReference>
<dbReference type="InterPro" id="IPR050104">
    <property type="entry name" value="FMN-dep_NADH:Q_OxRdtase_AzoR1"/>
</dbReference>
<dbReference type="Pfam" id="PF02525">
    <property type="entry name" value="Flavodoxin_2"/>
    <property type="match status" value="1"/>
</dbReference>
<feature type="binding site" evidence="6">
    <location>
        <begin position="95"/>
        <end position="98"/>
    </location>
    <ligand>
        <name>FMN</name>
        <dbReference type="ChEBI" id="CHEBI:58210"/>
    </ligand>
</feature>
<dbReference type="InterPro" id="IPR023048">
    <property type="entry name" value="NADH:quinone_OxRdtase_FMN_depd"/>
</dbReference>
<dbReference type="InterPro" id="IPR003680">
    <property type="entry name" value="Flavodoxin_fold"/>
</dbReference>
<comment type="similarity">
    <text evidence="6">Belongs to the azoreductase type 1 family.</text>
</comment>
<comment type="caution">
    <text evidence="8">The sequence shown here is derived from an EMBL/GenBank/DDBJ whole genome shotgun (WGS) entry which is preliminary data.</text>
</comment>
<accession>A0AAW8U5R6</accession>
<reference evidence="8" key="1">
    <citation type="submission" date="2023-03" db="EMBL/GenBank/DDBJ databases">
        <authorList>
            <person name="Shen W."/>
            <person name="Cai J."/>
        </authorList>
    </citation>
    <scope>NUCLEOTIDE SEQUENCE</scope>
    <source>
        <strain evidence="8">B226-2</strain>
    </source>
</reference>
<dbReference type="GO" id="GO:0016655">
    <property type="term" value="F:oxidoreductase activity, acting on NAD(P)H, quinone or similar compound as acceptor"/>
    <property type="evidence" value="ECO:0007669"/>
    <property type="project" value="InterPro"/>
</dbReference>
<evidence type="ECO:0000256" key="4">
    <source>
        <dbReference type="ARBA" id="ARBA00023027"/>
    </source>
</evidence>
<evidence type="ECO:0000259" key="7">
    <source>
        <dbReference type="Pfam" id="PF02525"/>
    </source>
</evidence>
<gene>
    <name evidence="6" type="primary">azoR</name>
    <name evidence="8" type="ORF">P7H43_12405</name>
</gene>
<organism evidence="8 9">
    <name type="scientific">Enterococcus asini</name>
    <dbReference type="NCBI Taxonomy" id="57732"/>
    <lineage>
        <taxon>Bacteria</taxon>
        <taxon>Bacillati</taxon>
        <taxon>Bacillota</taxon>
        <taxon>Bacilli</taxon>
        <taxon>Lactobacillales</taxon>
        <taxon>Enterococcaceae</taxon>
        <taxon>Enterococcus</taxon>
    </lineage>
</organism>
<keyword evidence="4 6" id="KW-0520">NAD</keyword>